<feature type="region of interest" description="Disordered" evidence="1">
    <location>
        <begin position="240"/>
        <end position="289"/>
    </location>
</feature>
<dbReference type="AlphaFoldDB" id="A0A166V2D5"/>
<sequence>MEPDTHKKISCLRQLLKTLLDILPILSQADSDYAFTLFTPSPRWADDMGVAGAVNHELELKLGNQKKSLKLKERGPETIALANVLEHWIEIYPNYDMLLKWLDDITIAAEDAYGDAGEEIPTTEIEQPAPPIVAPIVQSQKPKGKKAQSHVLLSFEDTCYPSDTESDDERTGGGKMLPLLLMISKPCQVPKKVWCIASSYCNTTWVWPRARQRILDHTAHDCKAVPQEWRISALEHLASKGQARQAKMPRPEEEAGSDVELLEDPPQQKKTKKDMGSGSGSKQSTLGSAFSDKGAQTFKKDAHRKLMLFVTCAGVAPHVIDSPEFKAFCGFLSPQYTLPLSREERRG</sequence>
<dbReference type="EMBL" id="KV417486">
    <property type="protein sequence ID" value="KZP32279.1"/>
    <property type="molecule type" value="Genomic_DNA"/>
</dbReference>
<dbReference type="OrthoDB" id="2663023at2759"/>
<keyword evidence="3" id="KW-1185">Reference proteome</keyword>
<organism evidence="2 3">
    <name type="scientific">Athelia psychrophila</name>
    <dbReference type="NCBI Taxonomy" id="1759441"/>
    <lineage>
        <taxon>Eukaryota</taxon>
        <taxon>Fungi</taxon>
        <taxon>Dikarya</taxon>
        <taxon>Basidiomycota</taxon>
        <taxon>Agaricomycotina</taxon>
        <taxon>Agaricomycetes</taxon>
        <taxon>Agaricomycetidae</taxon>
        <taxon>Atheliales</taxon>
        <taxon>Atheliaceae</taxon>
        <taxon>Athelia</taxon>
    </lineage>
</organism>
<evidence type="ECO:0000313" key="3">
    <source>
        <dbReference type="Proteomes" id="UP000076532"/>
    </source>
</evidence>
<evidence type="ECO:0000313" key="2">
    <source>
        <dbReference type="EMBL" id="KZP32279.1"/>
    </source>
</evidence>
<gene>
    <name evidence="2" type="ORF">FIBSPDRAFT_944345</name>
</gene>
<proteinExistence type="predicted"/>
<protein>
    <submittedName>
        <fullName evidence="2">Uncharacterized protein</fullName>
    </submittedName>
</protein>
<evidence type="ECO:0000256" key="1">
    <source>
        <dbReference type="SAM" id="MobiDB-lite"/>
    </source>
</evidence>
<dbReference type="STRING" id="436010.A0A166V2D5"/>
<feature type="compositionally biased region" description="Acidic residues" evidence="1">
    <location>
        <begin position="254"/>
        <end position="263"/>
    </location>
</feature>
<dbReference type="Proteomes" id="UP000076532">
    <property type="component" value="Unassembled WGS sequence"/>
</dbReference>
<accession>A0A166V2D5</accession>
<name>A0A166V2D5_9AGAM</name>
<reference evidence="2 3" key="1">
    <citation type="journal article" date="2016" name="Mol. Biol. Evol.">
        <title>Comparative Genomics of Early-Diverging Mushroom-Forming Fungi Provides Insights into the Origins of Lignocellulose Decay Capabilities.</title>
        <authorList>
            <person name="Nagy L.G."/>
            <person name="Riley R."/>
            <person name="Tritt A."/>
            <person name="Adam C."/>
            <person name="Daum C."/>
            <person name="Floudas D."/>
            <person name="Sun H."/>
            <person name="Yadav J.S."/>
            <person name="Pangilinan J."/>
            <person name="Larsson K.H."/>
            <person name="Matsuura K."/>
            <person name="Barry K."/>
            <person name="Labutti K."/>
            <person name="Kuo R."/>
            <person name="Ohm R.A."/>
            <person name="Bhattacharya S.S."/>
            <person name="Shirouzu T."/>
            <person name="Yoshinaga Y."/>
            <person name="Martin F.M."/>
            <person name="Grigoriev I.V."/>
            <person name="Hibbett D.S."/>
        </authorList>
    </citation>
    <scope>NUCLEOTIDE SEQUENCE [LARGE SCALE GENOMIC DNA]</scope>
    <source>
        <strain evidence="2 3">CBS 109695</strain>
    </source>
</reference>